<comment type="caution">
    <text evidence="1">The sequence shown here is derived from an EMBL/GenBank/DDBJ whole genome shotgun (WGS) entry which is preliminary data.</text>
</comment>
<reference evidence="2" key="1">
    <citation type="journal article" date="2019" name="Int. J. Syst. Evol. Microbiol.">
        <title>The Global Catalogue of Microorganisms (GCM) 10K type strain sequencing project: providing services to taxonomists for standard genome sequencing and annotation.</title>
        <authorList>
            <consortium name="The Broad Institute Genomics Platform"/>
            <consortium name="The Broad Institute Genome Sequencing Center for Infectious Disease"/>
            <person name="Wu L."/>
            <person name="Ma J."/>
        </authorList>
    </citation>
    <scope>NUCLEOTIDE SEQUENCE [LARGE SCALE GENOMIC DNA]</scope>
    <source>
        <strain evidence="2">CGMCC 1.18439</strain>
    </source>
</reference>
<dbReference type="EMBL" id="BNAL01000011">
    <property type="protein sequence ID" value="GHG01178.1"/>
    <property type="molecule type" value="Genomic_DNA"/>
</dbReference>
<evidence type="ECO:0000313" key="2">
    <source>
        <dbReference type="Proteomes" id="UP000632154"/>
    </source>
</evidence>
<name>A0ABQ3K2K4_9DEIO</name>
<accession>A0ABQ3K2K4</accession>
<dbReference type="InterPro" id="IPR023393">
    <property type="entry name" value="START-like_dom_sf"/>
</dbReference>
<dbReference type="PANTHER" id="PTHR36166">
    <property type="entry name" value="CHROMOSOME 9, WHOLE GENOME SHOTGUN SEQUENCE"/>
    <property type="match status" value="1"/>
</dbReference>
<dbReference type="InterPro" id="IPR019587">
    <property type="entry name" value="Polyketide_cyclase/dehydratase"/>
</dbReference>
<dbReference type="Pfam" id="PF10604">
    <property type="entry name" value="Polyketide_cyc2"/>
    <property type="match status" value="1"/>
</dbReference>
<evidence type="ECO:0000313" key="1">
    <source>
        <dbReference type="EMBL" id="GHG01178.1"/>
    </source>
</evidence>
<evidence type="ECO:0008006" key="3">
    <source>
        <dbReference type="Google" id="ProtNLM"/>
    </source>
</evidence>
<dbReference type="CDD" id="cd07822">
    <property type="entry name" value="SRPBCC_4"/>
    <property type="match status" value="1"/>
</dbReference>
<proteinExistence type="predicted"/>
<dbReference type="SUPFAM" id="SSF55961">
    <property type="entry name" value="Bet v1-like"/>
    <property type="match status" value="1"/>
</dbReference>
<protein>
    <recommendedName>
        <fullName evidence="3">SRPBCC domain-containing protein</fullName>
    </recommendedName>
</protein>
<organism evidence="1 2">
    <name type="scientific">Deinococcus piscis</name>
    <dbReference type="NCBI Taxonomy" id="394230"/>
    <lineage>
        <taxon>Bacteria</taxon>
        <taxon>Thermotogati</taxon>
        <taxon>Deinococcota</taxon>
        <taxon>Deinococci</taxon>
        <taxon>Deinococcales</taxon>
        <taxon>Deinococcaceae</taxon>
        <taxon>Deinococcus</taxon>
    </lineage>
</organism>
<dbReference type="PANTHER" id="PTHR36166:SF1">
    <property type="entry name" value="SRPBCC DOMAIN-CONTAINING PROTEIN"/>
    <property type="match status" value="1"/>
</dbReference>
<dbReference type="Proteomes" id="UP000632154">
    <property type="component" value="Unassembled WGS sequence"/>
</dbReference>
<dbReference type="Gene3D" id="3.30.530.20">
    <property type="match status" value="1"/>
</dbReference>
<keyword evidence="2" id="KW-1185">Reference proteome</keyword>
<gene>
    <name evidence="1" type="ORF">GCM10017783_11750</name>
</gene>
<sequence>MFDMKANNVLLGVAALVALVGWGVRQSEPLRTRVLIDAPPEQVWQVLTDTAQYGQWNPVMVRMTGRLQAGQTIEFENHSQDGNTMTFRPTVLRADAGRELRWLGRLWVPRLFDGEHYFVLTPTTGGKTQLEHGETFRGALVPFVRGWLRGTVQNDFHRINAALKARAEAGN</sequence>